<dbReference type="EMBL" id="BPWL01000008">
    <property type="protein sequence ID" value="GJJ13158.1"/>
    <property type="molecule type" value="Genomic_DNA"/>
</dbReference>
<reference evidence="9" key="1">
    <citation type="submission" date="2021-10" db="EMBL/GenBank/DDBJ databases">
        <title>De novo Genome Assembly of Clathrus columnatus (Basidiomycota, Fungi) Using Illumina and Nanopore Sequence Data.</title>
        <authorList>
            <person name="Ogiso-Tanaka E."/>
            <person name="Itagaki H."/>
            <person name="Hosoya T."/>
            <person name="Hosaka K."/>
        </authorList>
    </citation>
    <scope>NUCLEOTIDE SEQUENCE</scope>
    <source>
        <strain evidence="9">MO-923</strain>
    </source>
</reference>
<comment type="caution">
    <text evidence="9">The sequence shown here is derived from an EMBL/GenBank/DDBJ whole genome shotgun (WGS) entry which is preliminary data.</text>
</comment>
<sequence>MSAMIRRPAPDFTSIAVVNGAFQTVSLEMYKGRWYYISVAQRFLIISIPLICLDFSLGDFTFVCPTEIVAFNDALSEFEALGAVVLGVSTDSEYSHLAWSLQPRKQGGLGPDLKLPLLADKSMKVSRDYGVLIEEEGIALRGLFIIDPAGILRQMSVNDLPVGRSVDETLRLLKGLQFTDKHGEVCPANWTEGGKTIKADPRTSLEYFESVANKANGTSETNGKKRSGDAMQVDGTKKVKTSMRRRDRIEIANLIGEIDSRSQKPNKSSTLSSSSGPQAAAVGSSTSSIHLNAPSTTSLSRSYLGSQSLRRNKDRFSKAFTFSLESFNVVGSIRGRSKPIPNLINNISSQSIPQSHTTYAGYEDDEYGEPEVEAEEIRPPSGLGRTASILEFNSNVIEKSNRTSTSVLPKKSRISESSDDDSDSLVEIRYPTGLGNIRLTITPVSVIKPKEPARSTYPDFYLQYSRTNSSLRSCKNSMKETIYPSFPHSLPPPIPVLLPRDYSSNLCKILPILNSYLETTTLSTLTLVNRSVGLEARKLLWRHVRVPLRLVLSKSGKKALLDGERAAAFLDFLARKDVSHFINSLELICRMESEASCIESPPNQNNTSPSHPHPRSRPPPLSLLLNNHNLFPLNSSVTVSPPAPSLTTDQFYTTSIPSTPSRFRRASIVIRNATIPSAFRNSSLGRRLSMLKAPMRGNPSEDSCRKTMPIIGQSSFPGTQSQSSHLTSLSISSSSTWQPPPEWERLDCGSASPSPSIAPLSAQRSGSPSSFRTHTPNSGWNPPVSWGNSSPNAKQISFNPPPTSTSSRIARHAPSLSNLKPKKRNPRLSLSLLPNTQSTPSLASRPSPLAITPTSPDFNYRNPPAPPTPVTPHSAISLSAFPLPPPITPSRSLVSAQSSNPSSVVTVSTPNNDRTLTQSYSAVPHPPIITPANSRVLPKSEDLPDQYLLESDDLINNVSSVSPKSIESGAGEVIIISGQPGFIDGLKMDLRELTNLKTVTIRYDIISSTSLSSIEPSNLRFTLIRAANQLLVTSLKDLHGLKSIVIACPTDYSQLCSTQLTELGKVFTDVEISVVTYGILQN</sequence>
<feature type="region of interest" description="Disordered" evidence="7">
    <location>
        <begin position="693"/>
        <end position="873"/>
    </location>
</feature>
<dbReference type="GO" id="GO:0005829">
    <property type="term" value="C:cytosol"/>
    <property type="evidence" value="ECO:0007669"/>
    <property type="project" value="TreeGrafter"/>
</dbReference>
<evidence type="ECO:0000256" key="6">
    <source>
        <dbReference type="ARBA" id="ARBA00023284"/>
    </source>
</evidence>
<dbReference type="GO" id="GO:0042744">
    <property type="term" value="P:hydrogen peroxide catabolic process"/>
    <property type="evidence" value="ECO:0007669"/>
    <property type="project" value="TreeGrafter"/>
</dbReference>
<proteinExistence type="inferred from homology"/>
<organism evidence="9 10">
    <name type="scientific">Clathrus columnatus</name>
    <dbReference type="NCBI Taxonomy" id="1419009"/>
    <lineage>
        <taxon>Eukaryota</taxon>
        <taxon>Fungi</taxon>
        <taxon>Dikarya</taxon>
        <taxon>Basidiomycota</taxon>
        <taxon>Agaricomycotina</taxon>
        <taxon>Agaricomycetes</taxon>
        <taxon>Phallomycetidae</taxon>
        <taxon>Phallales</taxon>
        <taxon>Clathraceae</taxon>
        <taxon>Clathrus</taxon>
    </lineage>
</organism>
<name>A0AAV5AI15_9AGAM</name>
<dbReference type="GO" id="GO:0033554">
    <property type="term" value="P:cellular response to stress"/>
    <property type="evidence" value="ECO:0007669"/>
    <property type="project" value="TreeGrafter"/>
</dbReference>
<feature type="compositionally biased region" description="Polar residues" evidence="7">
    <location>
        <begin position="283"/>
        <end position="307"/>
    </location>
</feature>
<dbReference type="SUPFAM" id="SSF52833">
    <property type="entry name" value="Thioredoxin-like"/>
    <property type="match status" value="1"/>
</dbReference>
<dbReference type="PANTHER" id="PTHR10681:SF128">
    <property type="entry name" value="THIOREDOXIN-DEPENDENT PEROXIDE REDUCTASE, MITOCHONDRIAL"/>
    <property type="match status" value="1"/>
</dbReference>
<evidence type="ECO:0000259" key="8">
    <source>
        <dbReference type="PROSITE" id="PS51352"/>
    </source>
</evidence>
<evidence type="ECO:0000256" key="3">
    <source>
        <dbReference type="ARBA" id="ARBA00022490"/>
    </source>
</evidence>
<feature type="region of interest" description="Disordered" evidence="7">
    <location>
        <begin position="401"/>
        <end position="424"/>
    </location>
</feature>
<dbReference type="Proteomes" id="UP001050691">
    <property type="component" value="Unassembled WGS sequence"/>
</dbReference>
<dbReference type="InterPro" id="IPR013766">
    <property type="entry name" value="Thioredoxin_domain"/>
</dbReference>
<evidence type="ECO:0000256" key="1">
    <source>
        <dbReference type="ARBA" id="ARBA00004496"/>
    </source>
</evidence>
<keyword evidence="4" id="KW-0560">Oxidoreductase</keyword>
<dbReference type="GO" id="GO:0045454">
    <property type="term" value="P:cell redox homeostasis"/>
    <property type="evidence" value="ECO:0007669"/>
    <property type="project" value="TreeGrafter"/>
</dbReference>
<dbReference type="Pfam" id="PF00578">
    <property type="entry name" value="AhpC-TSA"/>
    <property type="match status" value="1"/>
</dbReference>
<evidence type="ECO:0000256" key="5">
    <source>
        <dbReference type="ARBA" id="ARBA00023157"/>
    </source>
</evidence>
<protein>
    <recommendedName>
        <fullName evidence="8">Thioredoxin domain-containing protein</fullName>
    </recommendedName>
</protein>
<feature type="region of interest" description="Disordered" evidence="7">
    <location>
        <begin position="216"/>
        <end position="242"/>
    </location>
</feature>
<comment type="subcellular location">
    <subcellularLocation>
        <location evidence="1">Cytoplasm</location>
    </subcellularLocation>
</comment>
<evidence type="ECO:0000256" key="7">
    <source>
        <dbReference type="SAM" id="MobiDB-lite"/>
    </source>
</evidence>
<dbReference type="GO" id="GO:0006979">
    <property type="term" value="P:response to oxidative stress"/>
    <property type="evidence" value="ECO:0007669"/>
    <property type="project" value="TreeGrafter"/>
</dbReference>
<dbReference type="PROSITE" id="PS51352">
    <property type="entry name" value="THIOREDOXIN_2"/>
    <property type="match status" value="1"/>
</dbReference>
<keyword evidence="6" id="KW-0676">Redox-active center</keyword>
<dbReference type="InterPro" id="IPR050217">
    <property type="entry name" value="Peroxiredoxin"/>
</dbReference>
<dbReference type="PANTHER" id="PTHR10681">
    <property type="entry name" value="THIOREDOXIN PEROXIDASE"/>
    <property type="match status" value="1"/>
</dbReference>
<dbReference type="CDD" id="cd03015">
    <property type="entry name" value="PRX_Typ2cys"/>
    <property type="match status" value="1"/>
</dbReference>
<evidence type="ECO:0000313" key="10">
    <source>
        <dbReference type="Proteomes" id="UP001050691"/>
    </source>
</evidence>
<keyword evidence="10" id="KW-1185">Reference proteome</keyword>
<dbReference type="AlphaFoldDB" id="A0AAV5AI15"/>
<dbReference type="Gene3D" id="3.40.30.10">
    <property type="entry name" value="Glutaredoxin"/>
    <property type="match status" value="1"/>
</dbReference>
<dbReference type="InterPro" id="IPR036249">
    <property type="entry name" value="Thioredoxin-like_sf"/>
</dbReference>
<evidence type="ECO:0000256" key="2">
    <source>
        <dbReference type="ARBA" id="ARBA00009796"/>
    </source>
</evidence>
<feature type="region of interest" description="Disordered" evidence="7">
    <location>
        <begin position="256"/>
        <end position="307"/>
    </location>
</feature>
<dbReference type="InterPro" id="IPR000866">
    <property type="entry name" value="AhpC/TSA"/>
</dbReference>
<feature type="compositionally biased region" description="Polar residues" evidence="7">
    <location>
        <begin position="763"/>
        <end position="808"/>
    </location>
</feature>
<comment type="similarity">
    <text evidence="2">Belongs to the peroxiredoxin family. AhpC/Prx1 subfamily.</text>
</comment>
<dbReference type="GO" id="GO:0008379">
    <property type="term" value="F:thioredoxin peroxidase activity"/>
    <property type="evidence" value="ECO:0007669"/>
    <property type="project" value="TreeGrafter"/>
</dbReference>
<feature type="compositionally biased region" description="Polar residues" evidence="7">
    <location>
        <begin position="832"/>
        <end position="844"/>
    </location>
</feature>
<keyword evidence="5" id="KW-1015">Disulfide bond</keyword>
<gene>
    <name evidence="9" type="ORF">Clacol_007409</name>
</gene>
<evidence type="ECO:0000313" key="9">
    <source>
        <dbReference type="EMBL" id="GJJ13158.1"/>
    </source>
</evidence>
<feature type="region of interest" description="Disordered" evidence="7">
    <location>
        <begin position="598"/>
        <end position="621"/>
    </location>
</feature>
<evidence type="ECO:0000256" key="4">
    <source>
        <dbReference type="ARBA" id="ARBA00023002"/>
    </source>
</evidence>
<keyword evidence="3" id="KW-0963">Cytoplasm</keyword>
<dbReference type="InterPro" id="IPR019479">
    <property type="entry name" value="Peroxiredoxin_C"/>
</dbReference>
<feature type="domain" description="Thioredoxin" evidence="8">
    <location>
        <begin position="3"/>
        <end position="178"/>
    </location>
</feature>
<dbReference type="FunFam" id="3.40.30.10:FF:000002">
    <property type="entry name" value="Alkyl hydroperoxide reductase C"/>
    <property type="match status" value="1"/>
</dbReference>
<feature type="compositionally biased region" description="Low complexity" evidence="7">
    <location>
        <begin position="750"/>
        <end position="762"/>
    </location>
</feature>
<accession>A0AAV5AI15</accession>
<feature type="compositionally biased region" description="Low complexity" evidence="7">
    <location>
        <begin position="719"/>
        <end position="736"/>
    </location>
</feature>
<dbReference type="Pfam" id="PF10417">
    <property type="entry name" value="1-cysPrx_C"/>
    <property type="match status" value="1"/>
</dbReference>